<name>A0A0P6WNJ7_9CHLR</name>
<dbReference type="Proteomes" id="UP000050430">
    <property type="component" value="Unassembled WGS sequence"/>
</dbReference>
<comment type="caution">
    <text evidence="3">The sequence shown here is derived from an EMBL/GenBank/DDBJ whole genome shotgun (WGS) entry which is preliminary data.</text>
</comment>
<dbReference type="Gene3D" id="3.30.360.10">
    <property type="entry name" value="Dihydrodipicolinate Reductase, domain 2"/>
    <property type="match status" value="1"/>
</dbReference>
<dbReference type="AlphaFoldDB" id="A0A0P6WNJ7"/>
<dbReference type="InterPro" id="IPR036291">
    <property type="entry name" value="NAD(P)-bd_dom_sf"/>
</dbReference>
<gene>
    <name evidence="3" type="ORF">ADM99_09015</name>
</gene>
<dbReference type="InterPro" id="IPR000683">
    <property type="entry name" value="Gfo/Idh/MocA-like_OxRdtase_N"/>
</dbReference>
<dbReference type="OrthoDB" id="9783105at2"/>
<evidence type="ECO:0000313" key="4">
    <source>
        <dbReference type="Proteomes" id="UP000050430"/>
    </source>
</evidence>
<evidence type="ECO:0000313" key="3">
    <source>
        <dbReference type="EMBL" id="KPL71615.1"/>
    </source>
</evidence>
<feature type="domain" description="Gfo/Idh/MocA-like oxidoreductase N-terminal" evidence="1">
    <location>
        <begin position="2"/>
        <end position="121"/>
    </location>
</feature>
<dbReference type="PANTHER" id="PTHR43377">
    <property type="entry name" value="BILIVERDIN REDUCTASE A"/>
    <property type="match status" value="1"/>
</dbReference>
<dbReference type="Gene3D" id="3.40.50.720">
    <property type="entry name" value="NAD(P)-binding Rossmann-like Domain"/>
    <property type="match status" value="1"/>
</dbReference>
<reference evidence="3 4" key="1">
    <citation type="submission" date="2015-07" db="EMBL/GenBank/DDBJ databases">
        <title>Genome sequence of Leptolinea tardivitalis DSM 16556.</title>
        <authorList>
            <person name="Hemp J."/>
            <person name="Ward L.M."/>
            <person name="Pace L.A."/>
            <person name="Fischer W.W."/>
        </authorList>
    </citation>
    <scope>NUCLEOTIDE SEQUENCE [LARGE SCALE GENOMIC DNA]</scope>
    <source>
        <strain evidence="3 4">YMTK-2</strain>
    </source>
</reference>
<keyword evidence="4" id="KW-1185">Reference proteome</keyword>
<dbReference type="EMBL" id="LGCK01000010">
    <property type="protein sequence ID" value="KPL71615.1"/>
    <property type="molecule type" value="Genomic_DNA"/>
</dbReference>
<accession>A0A0P6WNJ7</accession>
<protein>
    <submittedName>
        <fullName evidence="3">Oxidoreductase</fullName>
    </submittedName>
</protein>
<dbReference type="Pfam" id="PF01408">
    <property type="entry name" value="GFO_IDH_MocA"/>
    <property type="match status" value="1"/>
</dbReference>
<sequence length="336" mass="37468">MIKIGVIGYGYWGPNLVRNFAETNDSSVTYVSDKRTDRLKLVQSRYPNTTVVEDPDDLISTPDVDAVVISTPVSTHFDLAVKALRAGKHVLVEKPMTCTVEEGEKLLEEAARAQKTLMVDHTFIYTPAVVKIKELVSNGDLGRLLYYDSVRVNLGLFQHDVNVLWDLAVHDLSIMDFILGEQPTAVSATGVAHLNNQPEDVAYITCYLRNNLIAHFHVNWMAPVKVRRTLIGGDRQMIVYDDLEPSEKVKVYDKGVSLNEGPEGVYQMLVSYRSGDMWAPHLATTEALKNEASHFIDCITNGKKPQTDGEMGLRIVKILEAADKSLDNRGQPVQIN</sequence>
<dbReference type="PATRIC" id="fig|229920.5.peg.1711"/>
<dbReference type="STRING" id="229920.ADM99_09015"/>
<feature type="domain" description="GFO/IDH/MocA-like oxidoreductase" evidence="2">
    <location>
        <begin position="130"/>
        <end position="238"/>
    </location>
</feature>
<dbReference type="GO" id="GO:0000166">
    <property type="term" value="F:nucleotide binding"/>
    <property type="evidence" value="ECO:0007669"/>
    <property type="project" value="InterPro"/>
</dbReference>
<evidence type="ECO:0000259" key="1">
    <source>
        <dbReference type="Pfam" id="PF01408"/>
    </source>
</evidence>
<dbReference type="SUPFAM" id="SSF55347">
    <property type="entry name" value="Glyceraldehyde-3-phosphate dehydrogenase-like, C-terminal domain"/>
    <property type="match status" value="1"/>
</dbReference>
<dbReference type="Pfam" id="PF22725">
    <property type="entry name" value="GFO_IDH_MocA_C3"/>
    <property type="match status" value="1"/>
</dbReference>
<dbReference type="PANTHER" id="PTHR43377:SF6">
    <property type="entry name" value="GFO_IDH_MOCA-LIKE OXIDOREDUCTASE N-TERMINAL DOMAIN-CONTAINING PROTEIN"/>
    <property type="match status" value="1"/>
</dbReference>
<dbReference type="SUPFAM" id="SSF51735">
    <property type="entry name" value="NAD(P)-binding Rossmann-fold domains"/>
    <property type="match status" value="1"/>
</dbReference>
<evidence type="ECO:0000259" key="2">
    <source>
        <dbReference type="Pfam" id="PF22725"/>
    </source>
</evidence>
<dbReference type="RefSeq" id="WP_062420194.1">
    <property type="nucleotide sequence ID" value="NZ_BBYA01000001.1"/>
</dbReference>
<dbReference type="InterPro" id="IPR055170">
    <property type="entry name" value="GFO_IDH_MocA-like_dom"/>
</dbReference>
<organism evidence="3 4">
    <name type="scientific">Leptolinea tardivitalis</name>
    <dbReference type="NCBI Taxonomy" id="229920"/>
    <lineage>
        <taxon>Bacteria</taxon>
        <taxon>Bacillati</taxon>
        <taxon>Chloroflexota</taxon>
        <taxon>Anaerolineae</taxon>
        <taxon>Anaerolineales</taxon>
        <taxon>Anaerolineaceae</taxon>
        <taxon>Leptolinea</taxon>
    </lineage>
</organism>
<proteinExistence type="predicted"/>
<dbReference type="InterPro" id="IPR051450">
    <property type="entry name" value="Gfo/Idh/MocA_Oxidoreductases"/>
</dbReference>